<accession>A0A0F9NMW4</accession>
<evidence type="ECO:0000313" key="1">
    <source>
        <dbReference type="EMBL" id="KKM82687.1"/>
    </source>
</evidence>
<gene>
    <name evidence="1" type="ORF">LCGC14_1317040</name>
</gene>
<name>A0A0F9NMW4_9ZZZZ</name>
<comment type="caution">
    <text evidence="1">The sequence shown here is derived from an EMBL/GenBank/DDBJ whole genome shotgun (WGS) entry which is preliminary data.</text>
</comment>
<dbReference type="PROSITE" id="PS51257">
    <property type="entry name" value="PROKAR_LIPOPROTEIN"/>
    <property type="match status" value="1"/>
</dbReference>
<reference evidence="1" key="1">
    <citation type="journal article" date="2015" name="Nature">
        <title>Complex archaea that bridge the gap between prokaryotes and eukaryotes.</title>
        <authorList>
            <person name="Spang A."/>
            <person name="Saw J.H."/>
            <person name="Jorgensen S.L."/>
            <person name="Zaremba-Niedzwiedzka K."/>
            <person name="Martijn J."/>
            <person name="Lind A.E."/>
            <person name="van Eijk R."/>
            <person name="Schleper C."/>
            <person name="Guy L."/>
            <person name="Ettema T.J."/>
        </authorList>
    </citation>
    <scope>NUCLEOTIDE SEQUENCE</scope>
</reference>
<organism evidence="1">
    <name type="scientific">marine sediment metagenome</name>
    <dbReference type="NCBI Taxonomy" id="412755"/>
    <lineage>
        <taxon>unclassified sequences</taxon>
        <taxon>metagenomes</taxon>
        <taxon>ecological metagenomes</taxon>
    </lineage>
</organism>
<dbReference type="AlphaFoldDB" id="A0A0F9NMW4"/>
<protein>
    <submittedName>
        <fullName evidence="1">Uncharacterized protein</fullName>
    </submittedName>
</protein>
<dbReference type="EMBL" id="LAZR01007823">
    <property type="protein sequence ID" value="KKM82687.1"/>
    <property type="molecule type" value="Genomic_DNA"/>
</dbReference>
<sequence>MAEHTKGKLKTDGSYIFGNSIGGCQMEKEDFPIAQIRGWGHLQYLGEDKAIEIQEANAEHLVKCWNAFEEGGLVEKLVGALEGALKAMEEPAVQATGEWETGIFCGLEDRDITDRYEACMYGYERALEKVREWVLGDFEEILAEAKKCIEE</sequence>
<proteinExistence type="predicted"/>